<evidence type="ECO:0000256" key="1">
    <source>
        <dbReference type="ARBA" id="ARBA00001971"/>
    </source>
</evidence>
<evidence type="ECO:0000256" key="9">
    <source>
        <dbReference type="PIRSR" id="PIRSR602401-1"/>
    </source>
</evidence>
<dbReference type="GO" id="GO:0005789">
    <property type="term" value="C:endoplasmic reticulum membrane"/>
    <property type="evidence" value="ECO:0007669"/>
    <property type="project" value="UniProtKB-SubCell"/>
</dbReference>
<keyword evidence="7 10" id="KW-0503">Monooxygenase</keyword>
<evidence type="ECO:0000256" key="5">
    <source>
        <dbReference type="ARBA" id="ARBA00022824"/>
    </source>
</evidence>
<dbReference type="InParanoid" id="A0A7M7JGV3"/>
<organism evidence="11 12">
    <name type="scientific">Varroa destructor</name>
    <name type="common">Honeybee mite</name>
    <dbReference type="NCBI Taxonomy" id="109461"/>
    <lineage>
        <taxon>Eukaryota</taxon>
        <taxon>Metazoa</taxon>
        <taxon>Ecdysozoa</taxon>
        <taxon>Arthropoda</taxon>
        <taxon>Chelicerata</taxon>
        <taxon>Arachnida</taxon>
        <taxon>Acari</taxon>
        <taxon>Parasitiformes</taxon>
        <taxon>Mesostigmata</taxon>
        <taxon>Gamasina</taxon>
        <taxon>Dermanyssoidea</taxon>
        <taxon>Varroidae</taxon>
        <taxon>Varroa</taxon>
    </lineage>
</organism>
<dbReference type="GO" id="GO:0016705">
    <property type="term" value="F:oxidoreductase activity, acting on paired donors, with incorporation or reduction of molecular oxygen"/>
    <property type="evidence" value="ECO:0007669"/>
    <property type="project" value="InterPro"/>
</dbReference>
<reference evidence="11" key="1">
    <citation type="submission" date="2021-01" db="UniProtKB">
        <authorList>
            <consortium name="EnsemblMetazoa"/>
        </authorList>
    </citation>
    <scope>IDENTIFICATION</scope>
</reference>
<dbReference type="OrthoDB" id="6433301at2759"/>
<comment type="cofactor">
    <cofactor evidence="1 9">
        <name>heme</name>
        <dbReference type="ChEBI" id="CHEBI:30413"/>
    </cofactor>
</comment>
<dbReference type="RefSeq" id="XP_022651605.1">
    <property type="nucleotide sequence ID" value="XM_022795870.1"/>
</dbReference>
<dbReference type="GO" id="GO:0020037">
    <property type="term" value="F:heme binding"/>
    <property type="evidence" value="ECO:0007669"/>
    <property type="project" value="InterPro"/>
</dbReference>
<dbReference type="FunCoup" id="A0A7M7JGV3">
    <property type="interactions" value="46"/>
</dbReference>
<keyword evidence="6 9" id="KW-0408">Iron</keyword>
<evidence type="ECO:0000256" key="8">
    <source>
        <dbReference type="ARBA" id="ARBA00023136"/>
    </source>
</evidence>
<evidence type="ECO:0000256" key="7">
    <source>
        <dbReference type="ARBA" id="ARBA00023033"/>
    </source>
</evidence>
<dbReference type="InterPro" id="IPR001128">
    <property type="entry name" value="Cyt_P450"/>
</dbReference>
<keyword evidence="10" id="KW-0560">Oxidoreductase</keyword>
<dbReference type="Proteomes" id="UP000594260">
    <property type="component" value="Unplaced"/>
</dbReference>
<evidence type="ECO:0000256" key="3">
    <source>
        <dbReference type="ARBA" id="ARBA00010617"/>
    </source>
</evidence>
<dbReference type="Pfam" id="PF00067">
    <property type="entry name" value="p450"/>
    <property type="match status" value="1"/>
</dbReference>
<comment type="similarity">
    <text evidence="3 10">Belongs to the cytochrome P450 family.</text>
</comment>
<dbReference type="SUPFAM" id="SSF48264">
    <property type="entry name" value="Cytochrome P450"/>
    <property type="match status" value="1"/>
</dbReference>
<protein>
    <submittedName>
        <fullName evidence="11">Uncharacterized protein</fullName>
    </submittedName>
</protein>
<evidence type="ECO:0000256" key="10">
    <source>
        <dbReference type="RuleBase" id="RU000461"/>
    </source>
</evidence>
<comment type="subcellular location">
    <subcellularLocation>
        <location evidence="2">Endoplasmic reticulum membrane</location>
    </subcellularLocation>
</comment>
<dbReference type="GeneID" id="111246379"/>
<dbReference type="PROSITE" id="PS00086">
    <property type="entry name" value="CYTOCHROME_P450"/>
    <property type="match status" value="1"/>
</dbReference>
<dbReference type="PRINTS" id="PR00463">
    <property type="entry name" value="EP450I"/>
</dbReference>
<keyword evidence="12" id="KW-1185">Reference proteome</keyword>
<name>A0A7M7JGV3_VARDE</name>
<dbReference type="GO" id="GO:0004497">
    <property type="term" value="F:monooxygenase activity"/>
    <property type="evidence" value="ECO:0007669"/>
    <property type="project" value="UniProtKB-KW"/>
</dbReference>
<dbReference type="InterPro" id="IPR002401">
    <property type="entry name" value="Cyt_P450_E_grp-I"/>
</dbReference>
<keyword evidence="9 10" id="KW-0479">Metal-binding</keyword>
<evidence type="ECO:0000256" key="6">
    <source>
        <dbReference type="ARBA" id="ARBA00023004"/>
    </source>
</evidence>
<dbReference type="PANTHER" id="PTHR24291">
    <property type="entry name" value="CYTOCHROME P450 FAMILY 4"/>
    <property type="match status" value="1"/>
</dbReference>
<dbReference type="InterPro" id="IPR017972">
    <property type="entry name" value="Cyt_P450_CS"/>
</dbReference>
<proteinExistence type="inferred from homology"/>
<dbReference type="Gene3D" id="1.10.630.10">
    <property type="entry name" value="Cytochrome P450"/>
    <property type="match status" value="1"/>
</dbReference>
<dbReference type="KEGG" id="vde:111246379"/>
<dbReference type="InterPro" id="IPR050196">
    <property type="entry name" value="Cytochrome_P450_Monoox"/>
</dbReference>
<dbReference type="PANTHER" id="PTHR24291:SF189">
    <property type="entry name" value="CYTOCHROME P450 4C3-RELATED"/>
    <property type="match status" value="1"/>
</dbReference>
<feature type="binding site" description="axial binding residue" evidence="9">
    <location>
        <position position="560"/>
    </location>
    <ligand>
        <name>heme</name>
        <dbReference type="ChEBI" id="CHEBI:30413"/>
    </ligand>
    <ligandPart>
        <name>Fe</name>
        <dbReference type="ChEBI" id="CHEBI:18248"/>
    </ligandPart>
</feature>
<dbReference type="InterPro" id="IPR036396">
    <property type="entry name" value="Cyt_P450_sf"/>
</dbReference>
<evidence type="ECO:0000256" key="2">
    <source>
        <dbReference type="ARBA" id="ARBA00004586"/>
    </source>
</evidence>
<sequence length="655" mass="74936">MTLAGGFLTSLASMPVRLLPLPLVSRTYPDPLGSGPGLGGSRYNRATMRNGPLQSGLVGLGVLAFAVGQTSAQLAVDTVPELGLSSRFSGGWWLSGSRTLWLLTLVLSCIIPLALALMRRRRIAELIMKIPGPHVTHPVLGNLDVLFELNKYRHLLSPHILLLQTMCGLAEIYDSERIFRFWLGFRPVVAFFKAESVEVILSSNTVIDKSFDYTLLHPWLGTGLLTSWGGKWRLRRKMLTPAFHFRILEDFVPIFNEQAQIFASLLQPHADKRTVDIVPYITMCTLDIICETAMGVKVGAQQDSNSRYVRALYEVGETFMARIMRPWLWPTKLFFMSARGRRFQENLSHLHNFTRKVIQDRKAELLKEKNGELEITQNQPDQHMGVKRRKAFLDLLLGHHLQNNALSLEDIREEVDTFMFEGHDTTAMGIAWSMYLIGLHEDAQKKIQEELDSIFGDDRERHITTDDLKRMKYLECAIKEAQRLFPSVPFIGRELMEDVVVNGYTVPRGTTCFVFTYMLHRDKQIFPNPEAFIPERFLPENSIGRHPFSYVPFSAGPRNCIGQKFALMEEKVVCATLLRRYQIQSVHHRDKIHLLAELVIRSKQGLRVRFRERPPSHNVGHNNSLRWSCPAGPARQHWLSENSRLFDDDMRLHSI</sequence>
<accession>A0A7M7JGV3</accession>
<dbReference type="AlphaFoldDB" id="A0A7M7JGV3"/>
<evidence type="ECO:0000313" key="11">
    <source>
        <dbReference type="EnsemblMetazoa" id="XP_022651605"/>
    </source>
</evidence>
<evidence type="ECO:0000313" key="12">
    <source>
        <dbReference type="Proteomes" id="UP000594260"/>
    </source>
</evidence>
<keyword evidence="4 9" id="KW-0349">Heme</keyword>
<evidence type="ECO:0000256" key="4">
    <source>
        <dbReference type="ARBA" id="ARBA00022617"/>
    </source>
</evidence>
<dbReference type="GO" id="GO:0005506">
    <property type="term" value="F:iron ion binding"/>
    <property type="evidence" value="ECO:0007669"/>
    <property type="project" value="InterPro"/>
</dbReference>
<dbReference type="OMA" id="CEEDAVI"/>
<dbReference type="EnsemblMetazoa" id="XM_022795870">
    <property type="protein sequence ID" value="XP_022651605"/>
    <property type="gene ID" value="LOC111246379"/>
</dbReference>
<keyword evidence="8" id="KW-0472">Membrane</keyword>
<dbReference type="PRINTS" id="PR00385">
    <property type="entry name" value="P450"/>
</dbReference>
<keyword evidence="5" id="KW-0256">Endoplasmic reticulum</keyword>